<dbReference type="GO" id="GO:0005763">
    <property type="term" value="C:mitochondrial small ribosomal subunit"/>
    <property type="evidence" value="ECO:0007669"/>
    <property type="project" value="TreeGrafter"/>
</dbReference>
<dbReference type="FunFam" id="1.10.287.1480:FF:000001">
    <property type="entry name" value="30S ribosomal protein S14"/>
    <property type="match status" value="1"/>
</dbReference>
<protein>
    <submittedName>
        <fullName evidence="4">Glucocorticoid receptor-like (DNA-binding domain)</fullName>
    </submittedName>
</protein>
<dbReference type="GO" id="GO:0006412">
    <property type="term" value="P:translation"/>
    <property type="evidence" value="ECO:0007669"/>
    <property type="project" value="InterPro"/>
</dbReference>
<dbReference type="EMBL" id="KZ819369">
    <property type="protein sequence ID" value="PWN43511.1"/>
    <property type="molecule type" value="Genomic_DNA"/>
</dbReference>
<dbReference type="Proteomes" id="UP000245783">
    <property type="component" value="Unassembled WGS sequence"/>
</dbReference>
<keyword evidence="4" id="KW-0238">DNA-binding</keyword>
<dbReference type="PANTHER" id="PTHR19836">
    <property type="entry name" value="30S RIBOSOMAL PROTEIN S14"/>
    <property type="match status" value="1"/>
</dbReference>
<dbReference type="RefSeq" id="XP_025370671.1">
    <property type="nucleotide sequence ID" value="XM_025513616.1"/>
</dbReference>
<dbReference type="AlphaFoldDB" id="A0A316W4E8"/>
<keyword evidence="4" id="KW-0675">Receptor</keyword>
<dbReference type="InterPro" id="IPR018271">
    <property type="entry name" value="Ribosomal_uS14_CS"/>
</dbReference>
<name>A0A316W4E8_9BASI</name>
<dbReference type="PROSITE" id="PS00527">
    <property type="entry name" value="RIBOSOMAL_S14"/>
    <property type="match status" value="1"/>
</dbReference>
<dbReference type="Gene3D" id="1.10.287.1480">
    <property type="match status" value="1"/>
</dbReference>
<keyword evidence="5" id="KW-1185">Reference proteome</keyword>
<dbReference type="SUPFAM" id="SSF57716">
    <property type="entry name" value="Glucocorticoid receptor-like (DNA-binding domain)"/>
    <property type="match status" value="1"/>
</dbReference>
<dbReference type="STRING" id="1522189.A0A316W4E8"/>
<reference evidence="4 5" key="1">
    <citation type="journal article" date="2018" name="Mol. Biol. Evol.">
        <title>Broad Genomic Sampling Reveals a Smut Pathogenic Ancestry of the Fungal Clade Ustilaginomycotina.</title>
        <authorList>
            <person name="Kijpornyongpan T."/>
            <person name="Mondo S.J."/>
            <person name="Barry K."/>
            <person name="Sandor L."/>
            <person name="Lee J."/>
            <person name="Lipzen A."/>
            <person name="Pangilinan J."/>
            <person name="LaButti K."/>
            <person name="Hainaut M."/>
            <person name="Henrissat B."/>
            <person name="Grigoriev I.V."/>
            <person name="Spatafora J.W."/>
            <person name="Aime M.C."/>
        </authorList>
    </citation>
    <scope>NUCLEOTIDE SEQUENCE [LARGE SCALE GENOMIC DNA]</scope>
    <source>
        <strain evidence="4 5">MCA 4658</strain>
    </source>
</reference>
<accession>A0A316W4E8</accession>
<gene>
    <name evidence="4" type="ORF">IE81DRAFT_322369</name>
</gene>
<dbReference type="GeneID" id="37035486"/>
<dbReference type="PANTHER" id="PTHR19836:SF19">
    <property type="entry name" value="SMALL RIBOSOMAL SUBUNIT PROTEIN US14M"/>
    <property type="match status" value="1"/>
</dbReference>
<dbReference type="InterPro" id="IPR001209">
    <property type="entry name" value="Ribosomal_uS14"/>
</dbReference>
<dbReference type="Pfam" id="PF00253">
    <property type="entry name" value="Ribosomal_S14"/>
    <property type="match status" value="1"/>
</dbReference>
<sequence>MLESCECGSSQSNPSRHLTPFSLSRAPLLPNSTLLPYHTSLRRDITTRRAVASTELLRRAYKYLARNTTLPAKTRHQAQLGLNALPPNTRPTRVVERCIATGRGRGVITEFGLCRYAFRKKALANELQGVQKGSW</sequence>
<organism evidence="4 5">
    <name type="scientific">Ceraceosorus guamensis</name>
    <dbReference type="NCBI Taxonomy" id="1522189"/>
    <lineage>
        <taxon>Eukaryota</taxon>
        <taxon>Fungi</taxon>
        <taxon>Dikarya</taxon>
        <taxon>Basidiomycota</taxon>
        <taxon>Ustilaginomycotina</taxon>
        <taxon>Exobasidiomycetes</taxon>
        <taxon>Ceraceosorales</taxon>
        <taxon>Ceraceosoraceae</taxon>
        <taxon>Ceraceosorus</taxon>
    </lineage>
</organism>
<proteinExistence type="inferred from homology"/>
<dbReference type="GO" id="GO:0003677">
    <property type="term" value="F:DNA binding"/>
    <property type="evidence" value="ECO:0007669"/>
    <property type="project" value="UniProtKB-KW"/>
</dbReference>
<dbReference type="GO" id="GO:0003735">
    <property type="term" value="F:structural constituent of ribosome"/>
    <property type="evidence" value="ECO:0007669"/>
    <property type="project" value="InterPro"/>
</dbReference>
<evidence type="ECO:0000256" key="2">
    <source>
        <dbReference type="ARBA" id="ARBA00022980"/>
    </source>
</evidence>
<evidence type="ECO:0000313" key="5">
    <source>
        <dbReference type="Proteomes" id="UP000245783"/>
    </source>
</evidence>
<evidence type="ECO:0000256" key="3">
    <source>
        <dbReference type="ARBA" id="ARBA00023274"/>
    </source>
</evidence>
<keyword evidence="2" id="KW-0689">Ribosomal protein</keyword>
<evidence type="ECO:0000313" key="4">
    <source>
        <dbReference type="EMBL" id="PWN43511.1"/>
    </source>
</evidence>
<dbReference type="InParanoid" id="A0A316W4E8"/>
<keyword evidence="3" id="KW-0687">Ribonucleoprotein</keyword>
<comment type="similarity">
    <text evidence="1">Belongs to the universal ribosomal protein uS14 family.</text>
</comment>
<evidence type="ECO:0000256" key="1">
    <source>
        <dbReference type="ARBA" id="ARBA00009083"/>
    </source>
</evidence>
<dbReference type="OrthoDB" id="413436at2759"/>
<dbReference type="FunCoup" id="A0A316W4E8">
    <property type="interactions" value="182"/>
</dbReference>